<reference evidence="1" key="1">
    <citation type="submission" date="2021-01" db="EMBL/GenBank/DDBJ databases">
        <title>A chromosome-scale assembly of European eel, Anguilla anguilla.</title>
        <authorList>
            <person name="Henkel C."/>
            <person name="Jong-Raadsen S.A."/>
            <person name="Dufour S."/>
            <person name="Weltzien F.-A."/>
            <person name="Palstra A.P."/>
            <person name="Pelster B."/>
            <person name="Spaink H.P."/>
            <person name="Van Den Thillart G.E."/>
            <person name="Jansen H."/>
            <person name="Zahm M."/>
            <person name="Klopp C."/>
            <person name="Cedric C."/>
            <person name="Louis A."/>
            <person name="Berthelot C."/>
            <person name="Parey E."/>
            <person name="Roest Crollius H."/>
            <person name="Montfort J."/>
            <person name="Robinson-Rechavi M."/>
            <person name="Bucao C."/>
            <person name="Bouchez O."/>
            <person name="Gislard M."/>
            <person name="Lluch J."/>
            <person name="Milhes M."/>
            <person name="Lampietro C."/>
            <person name="Lopez Roques C."/>
            <person name="Donnadieu C."/>
            <person name="Braasch I."/>
            <person name="Desvignes T."/>
            <person name="Postlethwait J."/>
            <person name="Bobe J."/>
            <person name="Guiguen Y."/>
            <person name="Dirks R."/>
        </authorList>
    </citation>
    <scope>NUCLEOTIDE SEQUENCE</scope>
    <source>
        <strain evidence="1">Tag_6206</strain>
        <tissue evidence="1">Liver</tissue>
    </source>
</reference>
<sequence length="67" mass="7715">MGSEEIEVFRTKPQRSDFSSSVFPSLTSYAVSRASRIAERGGRKRFWRATKSFWILSGDLSFHPRSE</sequence>
<dbReference type="AlphaFoldDB" id="A0A9D3MIX0"/>
<gene>
    <name evidence="1" type="ORF">ANANG_G00120110</name>
</gene>
<accession>A0A9D3MIX0</accession>
<organism evidence="1 2">
    <name type="scientific">Anguilla anguilla</name>
    <name type="common">European freshwater eel</name>
    <name type="synonym">Muraena anguilla</name>
    <dbReference type="NCBI Taxonomy" id="7936"/>
    <lineage>
        <taxon>Eukaryota</taxon>
        <taxon>Metazoa</taxon>
        <taxon>Chordata</taxon>
        <taxon>Craniata</taxon>
        <taxon>Vertebrata</taxon>
        <taxon>Euteleostomi</taxon>
        <taxon>Actinopterygii</taxon>
        <taxon>Neopterygii</taxon>
        <taxon>Teleostei</taxon>
        <taxon>Anguilliformes</taxon>
        <taxon>Anguillidae</taxon>
        <taxon>Anguilla</taxon>
    </lineage>
</organism>
<dbReference type="EMBL" id="JAFIRN010000006">
    <property type="protein sequence ID" value="KAG5846923.1"/>
    <property type="molecule type" value="Genomic_DNA"/>
</dbReference>
<comment type="caution">
    <text evidence="1">The sequence shown here is derived from an EMBL/GenBank/DDBJ whole genome shotgun (WGS) entry which is preliminary data.</text>
</comment>
<proteinExistence type="predicted"/>
<evidence type="ECO:0000313" key="2">
    <source>
        <dbReference type="Proteomes" id="UP001044222"/>
    </source>
</evidence>
<keyword evidence="2" id="KW-1185">Reference proteome</keyword>
<protein>
    <submittedName>
        <fullName evidence="1">Uncharacterized protein</fullName>
    </submittedName>
</protein>
<dbReference type="Proteomes" id="UP001044222">
    <property type="component" value="Chromosome 6"/>
</dbReference>
<name>A0A9D3MIX0_ANGAN</name>
<evidence type="ECO:0000313" key="1">
    <source>
        <dbReference type="EMBL" id="KAG5846923.1"/>
    </source>
</evidence>